<protein>
    <submittedName>
        <fullName evidence="3">Uncharacterized protein</fullName>
    </submittedName>
</protein>
<dbReference type="Proteomes" id="UP001559623">
    <property type="component" value="Unassembled WGS sequence"/>
</dbReference>
<feature type="compositionally biased region" description="Basic and acidic residues" evidence="2">
    <location>
        <begin position="297"/>
        <end position="306"/>
    </location>
</feature>
<proteinExistence type="predicted"/>
<feature type="region of interest" description="Disordered" evidence="2">
    <location>
        <begin position="278"/>
        <end position="316"/>
    </location>
</feature>
<reference evidence="3 4" key="1">
    <citation type="submission" date="2023-04" db="EMBL/GenBank/DDBJ databases">
        <title>Genome Sequence of Selenomonas sputigena ATCC 33150.</title>
        <authorList>
            <person name="Miller D.P."/>
            <person name="Anvari S."/>
            <person name="Polson S.W."/>
            <person name="Macdonald M."/>
            <person name="Mcdowell J.V."/>
        </authorList>
    </citation>
    <scope>NUCLEOTIDE SEQUENCE [LARGE SCALE GENOMIC DNA]</scope>
    <source>
        <strain evidence="3 4">ATCC 33150</strain>
    </source>
</reference>
<evidence type="ECO:0000256" key="1">
    <source>
        <dbReference type="SAM" id="Coils"/>
    </source>
</evidence>
<organism evidence="3 4">
    <name type="scientific">Selenomonas sputigena</name>
    <dbReference type="NCBI Taxonomy" id="69823"/>
    <lineage>
        <taxon>Bacteria</taxon>
        <taxon>Bacillati</taxon>
        <taxon>Bacillota</taxon>
        <taxon>Negativicutes</taxon>
        <taxon>Selenomonadales</taxon>
        <taxon>Selenomonadaceae</taxon>
        <taxon>Selenomonas</taxon>
    </lineage>
</organism>
<keyword evidence="1" id="KW-0175">Coiled coil</keyword>
<evidence type="ECO:0000313" key="3">
    <source>
        <dbReference type="EMBL" id="MEX5286365.1"/>
    </source>
</evidence>
<evidence type="ECO:0000256" key="2">
    <source>
        <dbReference type="SAM" id="MobiDB-lite"/>
    </source>
</evidence>
<accession>A0ABV3X834</accession>
<dbReference type="EMBL" id="JARVLH010000013">
    <property type="protein sequence ID" value="MEX5286365.1"/>
    <property type="molecule type" value="Genomic_DNA"/>
</dbReference>
<feature type="coiled-coil region" evidence="1">
    <location>
        <begin position="136"/>
        <end position="163"/>
    </location>
</feature>
<sequence>MSMRIGSALSGRETSASFVQAPSAAMALKGRQEEKTQLGQTAEVLISRKARILQLTEKDAKEILRDEKDFEPLTARDRIADVDKTRQGVKAEKERVVAIKELLKDDTLTDDEKKALKEEKEKLLSHIVATSYDDQISMIYDLKRELEKKAAAAREEIESDRLRAPLPKDEDEDFDWFNASADELNEKIKKDFEKAIAAMKGERVADPLGIRDRLQREFDELDASASKLDIWLKHVQDLAEWLEWKLLKFGEIGRQEASDEAVQEMKEEQKKLEEINQMKEGLLPLPPEKAQPEEDADAAKEKEKSKGNAVVPTAPPAARAAVRTAIARYMAKH</sequence>
<comment type="caution">
    <text evidence="3">The sequence shown here is derived from an EMBL/GenBank/DDBJ whole genome shotgun (WGS) entry which is preliminary data.</text>
</comment>
<keyword evidence="4" id="KW-1185">Reference proteome</keyword>
<evidence type="ECO:0000313" key="4">
    <source>
        <dbReference type="Proteomes" id="UP001559623"/>
    </source>
</evidence>
<dbReference type="RefSeq" id="WP_368848082.1">
    <property type="nucleotide sequence ID" value="NZ_CP194411.1"/>
</dbReference>
<gene>
    <name evidence="3" type="ORF">QCO44_12170</name>
</gene>
<name>A0ABV3X834_9FIRM</name>